<dbReference type="RefSeq" id="WP_090676929.1">
    <property type="nucleotide sequence ID" value="NZ_FMTT01000070.1"/>
</dbReference>
<dbReference type="GO" id="GO:0004540">
    <property type="term" value="F:RNA nuclease activity"/>
    <property type="evidence" value="ECO:0007669"/>
    <property type="project" value="InterPro"/>
</dbReference>
<evidence type="ECO:0000256" key="1">
    <source>
        <dbReference type="ARBA" id="ARBA00022649"/>
    </source>
</evidence>
<organism evidence="5 6">
    <name type="scientific">Paenibacillus tianmuensis</name>
    <dbReference type="NCBI Taxonomy" id="624147"/>
    <lineage>
        <taxon>Bacteria</taxon>
        <taxon>Bacillati</taxon>
        <taxon>Bacillota</taxon>
        <taxon>Bacilli</taxon>
        <taxon>Bacillales</taxon>
        <taxon>Paenibacillaceae</taxon>
        <taxon>Paenibacillus</taxon>
    </lineage>
</organism>
<evidence type="ECO:0000256" key="2">
    <source>
        <dbReference type="ARBA" id="ARBA00022722"/>
    </source>
</evidence>
<dbReference type="EMBL" id="FMTT01000070">
    <property type="protein sequence ID" value="SCW85266.1"/>
    <property type="molecule type" value="Genomic_DNA"/>
</dbReference>
<keyword evidence="3" id="KW-0378">Hydrolase</keyword>
<dbReference type="GO" id="GO:0110001">
    <property type="term" value="C:toxin-antitoxin complex"/>
    <property type="evidence" value="ECO:0007669"/>
    <property type="project" value="InterPro"/>
</dbReference>
<dbReference type="InterPro" id="IPR037038">
    <property type="entry name" value="HepT-like_sf"/>
</dbReference>
<dbReference type="AlphaFoldDB" id="A0A1G4TV10"/>
<dbReference type="Pfam" id="PF01934">
    <property type="entry name" value="HepT-like"/>
    <property type="match status" value="1"/>
</dbReference>
<dbReference type="OrthoDB" id="2375467at2"/>
<keyword evidence="1" id="KW-1277">Toxin-antitoxin system</keyword>
<gene>
    <name evidence="5" type="ORF">SAMN04487970_107016</name>
</gene>
<keyword evidence="6" id="KW-1185">Reference proteome</keyword>
<dbReference type="STRING" id="624147.SAMN04487970_107016"/>
<dbReference type="GO" id="GO:0016787">
    <property type="term" value="F:hydrolase activity"/>
    <property type="evidence" value="ECO:0007669"/>
    <property type="project" value="UniProtKB-KW"/>
</dbReference>
<reference evidence="6" key="1">
    <citation type="submission" date="2016-10" db="EMBL/GenBank/DDBJ databases">
        <authorList>
            <person name="Varghese N."/>
            <person name="Submissions S."/>
        </authorList>
    </citation>
    <scope>NUCLEOTIDE SEQUENCE [LARGE SCALE GENOMIC DNA]</scope>
    <source>
        <strain evidence="6">CGMCC 1.8946</strain>
    </source>
</reference>
<dbReference type="Proteomes" id="UP000198601">
    <property type="component" value="Unassembled WGS sequence"/>
</dbReference>
<comment type="similarity">
    <text evidence="4">Belongs to the HepT RNase toxin family.</text>
</comment>
<proteinExistence type="inferred from homology"/>
<sequence>MYYVNQEQIDARLAFVPDLLQACAALESAWEARGKTAPEGGLKEADSELLLHLAQERTLHLAIETVTDVGSLLIDAFMMRDASSYEDIVEILAGEGVFGADVALVLTELVKLRRPLTQEYNTLPRSGLHPMIVKLPGALGTFAEAVPAFISKEML</sequence>
<dbReference type="Gene3D" id="1.20.120.580">
    <property type="entry name" value="bsu32300-like"/>
    <property type="match status" value="1"/>
</dbReference>
<keyword evidence="2" id="KW-0540">Nuclease</keyword>
<name>A0A1G4TV10_9BACL</name>
<evidence type="ECO:0000313" key="6">
    <source>
        <dbReference type="Proteomes" id="UP000198601"/>
    </source>
</evidence>
<evidence type="ECO:0000256" key="4">
    <source>
        <dbReference type="ARBA" id="ARBA00024207"/>
    </source>
</evidence>
<protein>
    <submittedName>
        <fullName evidence="5">Uncharacterized conserved protein YutE, UPF0331/DUF86 family</fullName>
    </submittedName>
</protein>
<accession>A0A1G4TV10</accession>
<evidence type="ECO:0000256" key="3">
    <source>
        <dbReference type="ARBA" id="ARBA00022801"/>
    </source>
</evidence>
<evidence type="ECO:0000313" key="5">
    <source>
        <dbReference type="EMBL" id="SCW85266.1"/>
    </source>
</evidence>
<dbReference type="InterPro" id="IPR008201">
    <property type="entry name" value="HepT-like"/>
</dbReference>